<dbReference type="GO" id="GO:0005737">
    <property type="term" value="C:cytoplasm"/>
    <property type="evidence" value="ECO:0007669"/>
    <property type="project" value="TreeGrafter"/>
</dbReference>
<dbReference type="CDD" id="cd18886">
    <property type="entry name" value="NUDIX_MutT_Nudt1"/>
    <property type="match status" value="1"/>
</dbReference>
<dbReference type="PRINTS" id="PR01402">
    <property type="entry name" value="MUTATORMUTX"/>
</dbReference>
<accession>I7A141</accession>
<dbReference type="KEGG" id="mro:MROS_1674"/>
<comment type="cofactor">
    <cofactor evidence="1">
        <name>Mg(2+)</name>
        <dbReference type="ChEBI" id="CHEBI:18420"/>
    </cofactor>
</comment>
<evidence type="ECO:0000256" key="4">
    <source>
        <dbReference type="ARBA" id="ARBA00022801"/>
    </source>
</evidence>
<comment type="similarity">
    <text evidence="2 6">Belongs to the Nudix hydrolase family.</text>
</comment>
<dbReference type="HOGENOM" id="CLU_037162_11_2_10"/>
<dbReference type="RefSeq" id="WP_014856342.1">
    <property type="nucleotide sequence ID" value="NC_018178.1"/>
</dbReference>
<feature type="domain" description="Nudix hydrolase" evidence="7">
    <location>
        <begin position="1"/>
        <end position="129"/>
    </location>
</feature>
<dbReference type="PRINTS" id="PR00502">
    <property type="entry name" value="NUDIXFAMILY"/>
</dbReference>
<dbReference type="SUPFAM" id="SSF55811">
    <property type="entry name" value="Nudix"/>
    <property type="match status" value="1"/>
</dbReference>
<organism evidence="8 9">
    <name type="scientific">Melioribacter roseus (strain DSM 23840 / JCM 17771 / VKM B-2668 / P3M-2)</name>
    <dbReference type="NCBI Taxonomy" id="1191523"/>
    <lineage>
        <taxon>Bacteria</taxon>
        <taxon>Pseudomonadati</taxon>
        <taxon>Ignavibacteriota</taxon>
        <taxon>Ignavibacteria</taxon>
        <taxon>Ignavibacteriales</taxon>
        <taxon>Melioribacteraceae</taxon>
        <taxon>Melioribacter</taxon>
    </lineage>
</organism>
<reference evidence="8 9" key="1">
    <citation type="journal article" date="2013" name="PLoS ONE">
        <title>Genomic analysis of Melioribacter roseus, facultatively anaerobic organotrophic bacterium representing a novel deep lineage within Bacteriodetes/Chlorobi group.</title>
        <authorList>
            <person name="Kadnikov V.V."/>
            <person name="Mardanov A.V."/>
            <person name="Podosokorskaya O.A."/>
            <person name="Gavrilov S.N."/>
            <person name="Kublanov I.V."/>
            <person name="Beletsky A.V."/>
            <person name="Bonch-Osmolovskaya E.A."/>
            <person name="Ravin N.V."/>
        </authorList>
    </citation>
    <scope>NUCLEOTIDE SEQUENCE [LARGE SCALE GENOMIC DNA]</scope>
    <source>
        <strain evidence="9">JCM 17771 / P3M-2</strain>
    </source>
</reference>
<evidence type="ECO:0000259" key="7">
    <source>
        <dbReference type="PROSITE" id="PS51462"/>
    </source>
</evidence>
<dbReference type="STRING" id="1191523.MROS_1674"/>
<dbReference type="InterPro" id="IPR020476">
    <property type="entry name" value="Nudix_hydrolase"/>
</dbReference>
<keyword evidence="9" id="KW-1185">Reference proteome</keyword>
<dbReference type="AlphaFoldDB" id="I7A141"/>
<keyword evidence="4 6" id="KW-0378">Hydrolase</keyword>
<dbReference type="InterPro" id="IPR020084">
    <property type="entry name" value="NUDIX_hydrolase_CS"/>
</dbReference>
<evidence type="ECO:0000256" key="2">
    <source>
        <dbReference type="ARBA" id="ARBA00005582"/>
    </source>
</evidence>
<dbReference type="GO" id="GO:0006281">
    <property type="term" value="P:DNA repair"/>
    <property type="evidence" value="ECO:0007669"/>
    <property type="project" value="InterPro"/>
</dbReference>
<sequence length="152" mass="17822">MQLATLCYVIDKNKILMLHRVKKENDMHEGKWNGLGGKFEAGESPEDCVIREVKEESGLIITAPKLKGFITFPLFDGIKDWYVFVYTANKFNGDLINSPEGRLEWIPYEEFGNLNLWEGDKIFIPWLFQEKFFSAKFIYKEKKLADYSVVFY</sequence>
<dbReference type="Gene3D" id="3.90.79.10">
    <property type="entry name" value="Nucleoside Triphosphate Pyrophosphohydrolase"/>
    <property type="match status" value="1"/>
</dbReference>
<dbReference type="PATRIC" id="fig|1191523.3.peg.1774"/>
<keyword evidence="3" id="KW-0479">Metal-binding</keyword>
<dbReference type="GO" id="GO:0008413">
    <property type="term" value="F:8-oxo-7,8-dihydroguanosine triphosphate pyrophosphatase activity"/>
    <property type="evidence" value="ECO:0007669"/>
    <property type="project" value="InterPro"/>
</dbReference>
<dbReference type="PANTHER" id="PTHR43758:SF2">
    <property type="entry name" value="OXIDIZED PURINE NUCLEOSIDE TRIPHOSPHATE HYDROLASE"/>
    <property type="match status" value="1"/>
</dbReference>
<evidence type="ECO:0000256" key="6">
    <source>
        <dbReference type="RuleBase" id="RU003476"/>
    </source>
</evidence>
<gene>
    <name evidence="8" type="ordered locus">MROS_1674</name>
</gene>
<evidence type="ECO:0000256" key="5">
    <source>
        <dbReference type="ARBA" id="ARBA00022842"/>
    </source>
</evidence>
<protein>
    <submittedName>
        <fullName evidence="8">NUDIX hydrolase</fullName>
    </submittedName>
</protein>
<dbReference type="PANTHER" id="PTHR43758">
    <property type="entry name" value="7,8-DIHYDRO-8-OXOGUANINE TRIPHOSPHATASE"/>
    <property type="match status" value="1"/>
</dbReference>
<proteinExistence type="inferred from homology"/>
<evidence type="ECO:0000256" key="1">
    <source>
        <dbReference type="ARBA" id="ARBA00001946"/>
    </source>
</evidence>
<dbReference type="PROSITE" id="PS51462">
    <property type="entry name" value="NUDIX"/>
    <property type="match status" value="1"/>
</dbReference>
<name>I7A141_MELRP</name>
<dbReference type="EMBL" id="CP003557">
    <property type="protein sequence ID" value="AFN74908.1"/>
    <property type="molecule type" value="Genomic_DNA"/>
</dbReference>
<dbReference type="GO" id="GO:0046872">
    <property type="term" value="F:metal ion binding"/>
    <property type="evidence" value="ECO:0007669"/>
    <property type="project" value="UniProtKB-KW"/>
</dbReference>
<evidence type="ECO:0000256" key="3">
    <source>
        <dbReference type="ARBA" id="ARBA00022723"/>
    </source>
</evidence>
<dbReference type="Pfam" id="PF00293">
    <property type="entry name" value="NUDIX"/>
    <property type="match status" value="1"/>
</dbReference>
<evidence type="ECO:0000313" key="8">
    <source>
        <dbReference type="EMBL" id="AFN74908.1"/>
    </source>
</evidence>
<dbReference type="Proteomes" id="UP000009011">
    <property type="component" value="Chromosome"/>
</dbReference>
<dbReference type="eggNOG" id="COG1051">
    <property type="taxonomic scope" value="Bacteria"/>
</dbReference>
<dbReference type="InterPro" id="IPR015797">
    <property type="entry name" value="NUDIX_hydrolase-like_dom_sf"/>
</dbReference>
<evidence type="ECO:0000313" key="9">
    <source>
        <dbReference type="Proteomes" id="UP000009011"/>
    </source>
</evidence>
<dbReference type="OrthoDB" id="9786032at2"/>
<dbReference type="InterPro" id="IPR000086">
    <property type="entry name" value="NUDIX_hydrolase_dom"/>
</dbReference>
<dbReference type="PROSITE" id="PS00893">
    <property type="entry name" value="NUDIX_BOX"/>
    <property type="match status" value="1"/>
</dbReference>
<dbReference type="InterPro" id="IPR003562">
    <property type="entry name" value="Mutator_MutX_prot"/>
</dbReference>
<keyword evidence="5" id="KW-0460">Magnesium</keyword>